<keyword evidence="3" id="KW-0732">Signal</keyword>
<evidence type="ECO:0000259" key="4">
    <source>
        <dbReference type="Pfam" id="PF00326"/>
    </source>
</evidence>
<dbReference type="InterPro" id="IPR011659">
    <property type="entry name" value="WD40"/>
</dbReference>
<dbReference type="SUPFAM" id="SSF53474">
    <property type="entry name" value="alpha/beta-Hydrolases"/>
    <property type="match status" value="1"/>
</dbReference>
<keyword evidence="1" id="KW-0378">Hydrolase</keyword>
<keyword evidence="2" id="KW-0720">Serine protease</keyword>
<sequence length="738" mass="81631">MLTAPTMRILPAIVALCVSIPIAVAQKPFSVADALSAPFMNQLTAALSKNRVAWFVDDGGKRNVWAASPTEKARSLTHYTQDDGQDIDDIIWSRDGERVAYTHGTGPDGSEHPVAANPAHLQEDVQQRVEIATWDGAVRVVGAGHKPVFSLDGKRVFYLHSGKIYAADVTDASKQPEQLVIAEGQASQIRLSLDGTKLAFVSNRGDHSFIGVFTFGSKTLQYVDPGTGKDHDPLWSADSRRIAFIRESPVLTELDLRWMRSVPVPWSIRMADVASGNGEQIWQADKGAGSLFHEMVAPNQLLGMKDGRIVFAWEKTGWLHLYSLLPGERQAKELTPGEFEIDDVVTDGERIVYSNNQVAETSDDIDRKHIWSVEQNRPSPTPVTWGTGIETNPVILADGQMAAMQASWRVSFEPVLLMPRPFEKGPLFHTCAMNGQQRDINRCEAGAGLTPFMLHNTSPVYLQRSTAFVEPKQVVFSASDGLSIHGQWFLPKNTKPGEKLPTIVFFHGGSRRQMLLGYNPMQYYAQAYELNQYFVSRGYAVLSVNYRSGTGYGMEFRQAKDYGVFGGSEYRDIEGAVKWLKAQSNVDTKRIGAWGGSYGGYMTALALARDSADFAAGVDLHGVHDWSFEMDSWKQTNDPNYDAAARAKIAFAASPMADVAKWKSPVLLMQGDDDRNVLFGQTVRLAAALRADGVDVEEKIFPDEVHDFLLHRNWVAAYKAAAEFFDRKLKGKSSSVQP</sequence>
<keyword evidence="5" id="KW-0031">Aminopeptidase</keyword>
<dbReference type="AlphaFoldDB" id="A0A1G7Q9U5"/>
<name>A0A1G7Q9U5_9BACT</name>
<dbReference type="EMBL" id="LT629690">
    <property type="protein sequence ID" value="SDF95225.1"/>
    <property type="molecule type" value="Genomic_DNA"/>
</dbReference>
<evidence type="ECO:0000256" key="2">
    <source>
        <dbReference type="ARBA" id="ARBA00022825"/>
    </source>
</evidence>
<reference evidence="5 6" key="1">
    <citation type="submission" date="2016-10" db="EMBL/GenBank/DDBJ databases">
        <authorList>
            <person name="de Groot N.N."/>
        </authorList>
    </citation>
    <scope>NUCLEOTIDE SEQUENCE [LARGE SCALE GENOMIC DNA]</scope>
    <source>
        <strain evidence="5 6">GAS232</strain>
    </source>
</reference>
<evidence type="ECO:0000256" key="3">
    <source>
        <dbReference type="SAM" id="SignalP"/>
    </source>
</evidence>
<evidence type="ECO:0000313" key="6">
    <source>
        <dbReference type="Proteomes" id="UP000182427"/>
    </source>
</evidence>
<evidence type="ECO:0000256" key="1">
    <source>
        <dbReference type="ARBA" id="ARBA00022801"/>
    </source>
</evidence>
<dbReference type="Gene3D" id="2.140.10.30">
    <property type="entry name" value="Dipeptidylpeptidase IV, N-terminal domain"/>
    <property type="match status" value="2"/>
</dbReference>
<dbReference type="GO" id="GO:0006508">
    <property type="term" value="P:proteolysis"/>
    <property type="evidence" value="ECO:0007669"/>
    <property type="project" value="InterPro"/>
</dbReference>
<dbReference type="PANTHER" id="PTHR42776">
    <property type="entry name" value="SERINE PEPTIDASE S9 FAMILY MEMBER"/>
    <property type="match status" value="1"/>
</dbReference>
<dbReference type="InterPro" id="IPR002471">
    <property type="entry name" value="Pept_S9_AS"/>
</dbReference>
<dbReference type="RefSeq" id="WP_231966621.1">
    <property type="nucleotide sequence ID" value="NZ_LT629690.1"/>
</dbReference>
<gene>
    <name evidence="5" type="ORF">SAMN05444167_3805</name>
</gene>
<feature type="signal peptide" evidence="3">
    <location>
        <begin position="1"/>
        <end position="25"/>
    </location>
</feature>
<keyword evidence="6" id="KW-1185">Reference proteome</keyword>
<dbReference type="PROSITE" id="PS00708">
    <property type="entry name" value="PRO_ENDOPEP_SER"/>
    <property type="match status" value="1"/>
</dbReference>
<protein>
    <submittedName>
        <fullName evidence="5">Dipeptidyl aminopeptidase/acylaminoacyl peptidase</fullName>
    </submittedName>
</protein>
<evidence type="ECO:0000313" key="5">
    <source>
        <dbReference type="EMBL" id="SDF95225.1"/>
    </source>
</evidence>
<dbReference type="InterPro" id="IPR001375">
    <property type="entry name" value="Peptidase_S9_cat"/>
</dbReference>
<dbReference type="Pfam" id="PF00326">
    <property type="entry name" value="Peptidase_S9"/>
    <property type="match status" value="1"/>
</dbReference>
<feature type="chain" id="PRO_5009242386" evidence="3">
    <location>
        <begin position="26"/>
        <end position="738"/>
    </location>
</feature>
<dbReference type="Gene3D" id="3.40.50.1820">
    <property type="entry name" value="alpha/beta hydrolase"/>
    <property type="match status" value="1"/>
</dbReference>
<dbReference type="Pfam" id="PF07676">
    <property type="entry name" value="PD40"/>
    <property type="match status" value="2"/>
</dbReference>
<accession>A0A1G7Q9U5</accession>
<keyword evidence="5" id="KW-0645">Protease</keyword>
<feature type="domain" description="Peptidase S9 prolyl oligopeptidase catalytic" evidence="4">
    <location>
        <begin position="531"/>
        <end position="731"/>
    </location>
</feature>
<dbReference type="GO" id="GO:0004252">
    <property type="term" value="F:serine-type endopeptidase activity"/>
    <property type="evidence" value="ECO:0007669"/>
    <property type="project" value="InterPro"/>
</dbReference>
<organism evidence="5 6">
    <name type="scientific">Terriglobus roseus</name>
    <dbReference type="NCBI Taxonomy" id="392734"/>
    <lineage>
        <taxon>Bacteria</taxon>
        <taxon>Pseudomonadati</taxon>
        <taxon>Acidobacteriota</taxon>
        <taxon>Terriglobia</taxon>
        <taxon>Terriglobales</taxon>
        <taxon>Acidobacteriaceae</taxon>
        <taxon>Terriglobus</taxon>
    </lineage>
</organism>
<dbReference type="GO" id="GO:0004177">
    <property type="term" value="F:aminopeptidase activity"/>
    <property type="evidence" value="ECO:0007669"/>
    <property type="project" value="UniProtKB-KW"/>
</dbReference>
<proteinExistence type="predicted"/>
<dbReference type="PANTHER" id="PTHR42776:SF27">
    <property type="entry name" value="DIPEPTIDYL PEPTIDASE FAMILY MEMBER 6"/>
    <property type="match status" value="1"/>
</dbReference>
<dbReference type="Proteomes" id="UP000182427">
    <property type="component" value="Chromosome I"/>
</dbReference>
<dbReference type="InterPro" id="IPR029058">
    <property type="entry name" value="AB_hydrolase_fold"/>
</dbReference>
<dbReference type="SUPFAM" id="SSF82171">
    <property type="entry name" value="DPP6 N-terminal domain-like"/>
    <property type="match status" value="1"/>
</dbReference>